<comment type="caution">
    <text evidence="2">The sequence shown here is derived from an EMBL/GenBank/DDBJ whole genome shotgun (WGS) entry which is preliminary data.</text>
</comment>
<organism evidence="2 3">
    <name type="scientific">Photobacterium lipolyticum</name>
    <dbReference type="NCBI Taxonomy" id="266810"/>
    <lineage>
        <taxon>Bacteria</taxon>
        <taxon>Pseudomonadati</taxon>
        <taxon>Pseudomonadota</taxon>
        <taxon>Gammaproteobacteria</taxon>
        <taxon>Vibrionales</taxon>
        <taxon>Vibrionaceae</taxon>
        <taxon>Photobacterium</taxon>
    </lineage>
</organism>
<proteinExistence type="predicted"/>
<dbReference type="Proteomes" id="UP000240904">
    <property type="component" value="Unassembled WGS sequence"/>
</dbReference>
<evidence type="ECO:0000256" key="1">
    <source>
        <dbReference type="SAM" id="Phobius"/>
    </source>
</evidence>
<keyword evidence="1" id="KW-0812">Transmembrane</keyword>
<dbReference type="EMBL" id="PYMC01000007">
    <property type="protein sequence ID" value="PSW04859.1"/>
    <property type="molecule type" value="Genomic_DNA"/>
</dbReference>
<evidence type="ECO:0008006" key="4">
    <source>
        <dbReference type="Google" id="ProtNLM"/>
    </source>
</evidence>
<keyword evidence="1" id="KW-1133">Transmembrane helix</keyword>
<gene>
    <name evidence="2" type="ORF">C9I89_11155</name>
</gene>
<accession>A0A2T3MXZ0</accession>
<dbReference type="Pfam" id="PF11174">
    <property type="entry name" value="DUF2970"/>
    <property type="match status" value="1"/>
</dbReference>
<keyword evidence="3" id="KW-1185">Reference proteome</keyword>
<name>A0A2T3MXZ0_9GAMM</name>
<feature type="transmembrane region" description="Helical" evidence="1">
    <location>
        <begin position="48"/>
        <end position="73"/>
    </location>
</feature>
<sequence length="74" mass="8244">MPEQDENSQPQKRKTKRRVALSVAAALFGVQSDNNRQQDFNQRSPWPFIIGGVIAIVVFVALLITVTLLVTAIH</sequence>
<protein>
    <recommendedName>
        <fullName evidence="4">DUF2970 domain-containing protein</fullName>
    </recommendedName>
</protein>
<reference evidence="2 3" key="1">
    <citation type="submission" date="2018-03" db="EMBL/GenBank/DDBJ databases">
        <title>Whole genome sequencing of Histamine producing bacteria.</title>
        <authorList>
            <person name="Butler K."/>
        </authorList>
    </citation>
    <scope>NUCLEOTIDE SEQUENCE [LARGE SCALE GENOMIC DNA]</scope>
    <source>
        <strain evidence="2 3">DSM 16190</strain>
    </source>
</reference>
<dbReference type="InterPro" id="IPR021344">
    <property type="entry name" value="DUF2970"/>
</dbReference>
<evidence type="ECO:0000313" key="3">
    <source>
        <dbReference type="Proteomes" id="UP000240904"/>
    </source>
</evidence>
<dbReference type="OrthoDB" id="5625885at2"/>
<keyword evidence="1" id="KW-0472">Membrane</keyword>
<dbReference type="RefSeq" id="WP_107283441.1">
    <property type="nucleotide sequence ID" value="NZ_PYMC01000007.1"/>
</dbReference>
<dbReference type="AlphaFoldDB" id="A0A2T3MXZ0"/>
<evidence type="ECO:0000313" key="2">
    <source>
        <dbReference type="EMBL" id="PSW04859.1"/>
    </source>
</evidence>